<keyword evidence="1" id="KW-0808">Transferase</keyword>
<dbReference type="AlphaFoldDB" id="A0A2U1LV43"/>
<evidence type="ECO:0000313" key="2">
    <source>
        <dbReference type="Proteomes" id="UP000245207"/>
    </source>
</evidence>
<comment type="caution">
    <text evidence="1">The sequence shown here is derived from an EMBL/GenBank/DDBJ whole genome shotgun (WGS) entry which is preliminary data.</text>
</comment>
<sequence>MDDVSTDIIWDLESCPLPSVDLDLHEEATCHIRDFLTTDLGIIEEIPFTVQGAFEPPGHFSAGNYLGIGDYEDIDWNTEDELDITPSSGPSAVTTAMVSNGEFVYSAGPLNYKVVEHFLGMGFSEKLIGCFDRGGQYRRYTQLFTYIRGKLVFLTLFPEIWKSRLLIGHRD</sequence>
<reference evidence="1 2" key="1">
    <citation type="journal article" date="2018" name="Mol. Plant">
        <title>The genome of Artemisia annua provides insight into the evolution of Asteraceae family and artemisinin biosynthesis.</title>
        <authorList>
            <person name="Shen Q."/>
            <person name="Zhang L."/>
            <person name="Liao Z."/>
            <person name="Wang S."/>
            <person name="Yan T."/>
            <person name="Shi P."/>
            <person name="Liu M."/>
            <person name="Fu X."/>
            <person name="Pan Q."/>
            <person name="Wang Y."/>
            <person name="Lv Z."/>
            <person name="Lu X."/>
            <person name="Zhang F."/>
            <person name="Jiang W."/>
            <person name="Ma Y."/>
            <person name="Chen M."/>
            <person name="Hao X."/>
            <person name="Li L."/>
            <person name="Tang Y."/>
            <person name="Lv G."/>
            <person name="Zhou Y."/>
            <person name="Sun X."/>
            <person name="Brodelius P.E."/>
            <person name="Rose J.K.C."/>
            <person name="Tang K."/>
        </authorList>
    </citation>
    <scope>NUCLEOTIDE SEQUENCE [LARGE SCALE GENOMIC DNA]</scope>
    <source>
        <strain evidence="2">cv. Huhao1</strain>
        <tissue evidence="1">Leaf</tissue>
    </source>
</reference>
<protein>
    <submittedName>
        <fullName evidence="1">C-5 cytosine methyltransferase</fullName>
    </submittedName>
</protein>
<evidence type="ECO:0000313" key="1">
    <source>
        <dbReference type="EMBL" id="PWA52861.1"/>
    </source>
</evidence>
<name>A0A2U1LV43_ARTAN</name>
<keyword evidence="1" id="KW-0489">Methyltransferase</keyword>
<dbReference type="EMBL" id="PKPP01007627">
    <property type="protein sequence ID" value="PWA52861.1"/>
    <property type="molecule type" value="Genomic_DNA"/>
</dbReference>
<proteinExistence type="predicted"/>
<accession>A0A2U1LV43</accession>
<dbReference type="Proteomes" id="UP000245207">
    <property type="component" value="Unassembled WGS sequence"/>
</dbReference>
<keyword evidence="2" id="KW-1185">Reference proteome</keyword>
<dbReference type="GO" id="GO:0032259">
    <property type="term" value="P:methylation"/>
    <property type="evidence" value="ECO:0007669"/>
    <property type="project" value="UniProtKB-KW"/>
</dbReference>
<gene>
    <name evidence="1" type="ORF">CTI12_AA450430</name>
</gene>
<organism evidence="1 2">
    <name type="scientific">Artemisia annua</name>
    <name type="common">Sweet wormwood</name>
    <dbReference type="NCBI Taxonomy" id="35608"/>
    <lineage>
        <taxon>Eukaryota</taxon>
        <taxon>Viridiplantae</taxon>
        <taxon>Streptophyta</taxon>
        <taxon>Embryophyta</taxon>
        <taxon>Tracheophyta</taxon>
        <taxon>Spermatophyta</taxon>
        <taxon>Magnoliopsida</taxon>
        <taxon>eudicotyledons</taxon>
        <taxon>Gunneridae</taxon>
        <taxon>Pentapetalae</taxon>
        <taxon>asterids</taxon>
        <taxon>campanulids</taxon>
        <taxon>Asterales</taxon>
        <taxon>Asteraceae</taxon>
        <taxon>Asteroideae</taxon>
        <taxon>Anthemideae</taxon>
        <taxon>Artemisiinae</taxon>
        <taxon>Artemisia</taxon>
    </lineage>
</organism>
<dbReference type="GO" id="GO:0008168">
    <property type="term" value="F:methyltransferase activity"/>
    <property type="evidence" value="ECO:0007669"/>
    <property type="project" value="UniProtKB-KW"/>
</dbReference>
<dbReference type="OrthoDB" id="1748169at2759"/>